<dbReference type="InterPro" id="IPR007138">
    <property type="entry name" value="ABM_dom"/>
</dbReference>
<dbReference type="AlphaFoldDB" id="A0A6G1IG46"/>
<evidence type="ECO:0000259" key="1">
    <source>
        <dbReference type="Pfam" id="PF03992"/>
    </source>
</evidence>
<accession>A0A6G1IG46</accession>
<dbReference type="EMBL" id="MU005627">
    <property type="protein sequence ID" value="KAF2676953.1"/>
    <property type="molecule type" value="Genomic_DNA"/>
</dbReference>
<keyword evidence="3" id="KW-1185">Reference proteome</keyword>
<protein>
    <recommendedName>
        <fullName evidence="1">ABM domain-containing protein</fullName>
    </recommendedName>
</protein>
<organism evidence="2 3">
    <name type="scientific">Lentithecium fluviatile CBS 122367</name>
    <dbReference type="NCBI Taxonomy" id="1168545"/>
    <lineage>
        <taxon>Eukaryota</taxon>
        <taxon>Fungi</taxon>
        <taxon>Dikarya</taxon>
        <taxon>Ascomycota</taxon>
        <taxon>Pezizomycotina</taxon>
        <taxon>Dothideomycetes</taxon>
        <taxon>Pleosporomycetidae</taxon>
        <taxon>Pleosporales</taxon>
        <taxon>Massarineae</taxon>
        <taxon>Lentitheciaceae</taxon>
        <taxon>Lentithecium</taxon>
    </lineage>
</organism>
<gene>
    <name evidence="2" type="ORF">K458DRAFT_424314</name>
</gene>
<evidence type="ECO:0000313" key="2">
    <source>
        <dbReference type="EMBL" id="KAF2676953.1"/>
    </source>
</evidence>
<sequence>MAYAGPFLSVHITLHIDPTKLDTFFEVVRTTYDAVTAEPENIFFEVYQSADKPGVFRFVEHWNASMEWMTNVCYASDETFERH</sequence>
<dbReference type="Pfam" id="PF03992">
    <property type="entry name" value="ABM"/>
    <property type="match status" value="1"/>
</dbReference>
<reference evidence="2" key="1">
    <citation type="journal article" date="2020" name="Stud. Mycol.">
        <title>101 Dothideomycetes genomes: a test case for predicting lifestyles and emergence of pathogens.</title>
        <authorList>
            <person name="Haridas S."/>
            <person name="Albert R."/>
            <person name="Binder M."/>
            <person name="Bloem J."/>
            <person name="Labutti K."/>
            <person name="Salamov A."/>
            <person name="Andreopoulos B."/>
            <person name="Baker S."/>
            <person name="Barry K."/>
            <person name="Bills G."/>
            <person name="Bluhm B."/>
            <person name="Cannon C."/>
            <person name="Castanera R."/>
            <person name="Culley D."/>
            <person name="Daum C."/>
            <person name="Ezra D."/>
            <person name="Gonzalez J."/>
            <person name="Henrissat B."/>
            <person name="Kuo A."/>
            <person name="Liang C."/>
            <person name="Lipzen A."/>
            <person name="Lutzoni F."/>
            <person name="Magnuson J."/>
            <person name="Mondo S."/>
            <person name="Nolan M."/>
            <person name="Ohm R."/>
            <person name="Pangilinan J."/>
            <person name="Park H.-J."/>
            <person name="Ramirez L."/>
            <person name="Alfaro M."/>
            <person name="Sun H."/>
            <person name="Tritt A."/>
            <person name="Yoshinaga Y."/>
            <person name="Zwiers L.-H."/>
            <person name="Turgeon B."/>
            <person name="Goodwin S."/>
            <person name="Spatafora J."/>
            <person name="Crous P."/>
            <person name="Grigoriev I."/>
        </authorList>
    </citation>
    <scope>NUCLEOTIDE SEQUENCE</scope>
    <source>
        <strain evidence="2">CBS 122367</strain>
    </source>
</reference>
<dbReference type="InterPro" id="IPR011008">
    <property type="entry name" value="Dimeric_a/b-barrel"/>
</dbReference>
<dbReference type="Proteomes" id="UP000799291">
    <property type="component" value="Unassembled WGS sequence"/>
</dbReference>
<dbReference type="SUPFAM" id="SSF54909">
    <property type="entry name" value="Dimeric alpha+beta barrel"/>
    <property type="match status" value="1"/>
</dbReference>
<feature type="domain" description="ABM" evidence="1">
    <location>
        <begin position="9"/>
        <end position="63"/>
    </location>
</feature>
<proteinExistence type="predicted"/>
<name>A0A6G1IG46_9PLEO</name>
<evidence type="ECO:0000313" key="3">
    <source>
        <dbReference type="Proteomes" id="UP000799291"/>
    </source>
</evidence>
<dbReference type="Gene3D" id="3.30.70.100">
    <property type="match status" value="1"/>
</dbReference>
<dbReference type="OrthoDB" id="4126315at2759"/>